<comment type="caution">
    <text evidence="2">The sequence shown here is derived from an EMBL/GenBank/DDBJ whole genome shotgun (WGS) entry which is preliminary data.</text>
</comment>
<dbReference type="InterPro" id="IPR007048">
    <property type="entry name" value="IraD/Gp25-like"/>
</dbReference>
<dbReference type="Proteomes" id="UP000094936">
    <property type="component" value="Unassembled WGS sequence"/>
</dbReference>
<dbReference type="Gene3D" id="3.10.450.40">
    <property type="match status" value="1"/>
</dbReference>
<keyword evidence="3" id="KW-1185">Reference proteome</keyword>
<dbReference type="OrthoDB" id="9802846at2"/>
<protein>
    <submittedName>
        <fullName evidence="2">Phage baseplate protein</fullName>
    </submittedName>
</protein>
<name>A0A1C3ELB0_9GAMM</name>
<accession>A0A1C3ELB0</accession>
<dbReference type="STRING" id="1080227.A8L45_08205"/>
<evidence type="ECO:0000313" key="2">
    <source>
        <dbReference type="EMBL" id="ODA34019.1"/>
    </source>
</evidence>
<gene>
    <name evidence="2" type="ORF">A8L45_08205</name>
</gene>
<proteinExistence type="predicted"/>
<dbReference type="EMBL" id="LYBM01000011">
    <property type="protein sequence ID" value="ODA34019.1"/>
    <property type="molecule type" value="Genomic_DNA"/>
</dbReference>
<dbReference type="AlphaFoldDB" id="A0A1C3ELB0"/>
<organism evidence="2 3">
    <name type="scientific">Veronia pacifica</name>
    <dbReference type="NCBI Taxonomy" id="1080227"/>
    <lineage>
        <taxon>Bacteria</taxon>
        <taxon>Pseudomonadati</taxon>
        <taxon>Pseudomonadota</taxon>
        <taxon>Gammaproteobacteria</taxon>
        <taxon>Vibrionales</taxon>
        <taxon>Vibrionaceae</taxon>
        <taxon>Veronia</taxon>
    </lineage>
</organism>
<dbReference type="Pfam" id="PF04965">
    <property type="entry name" value="GPW_gp25"/>
    <property type="match status" value="1"/>
</dbReference>
<dbReference type="RefSeq" id="WP_068901080.1">
    <property type="nucleotide sequence ID" value="NZ_JBHUIF010000013.1"/>
</dbReference>
<evidence type="ECO:0000259" key="1">
    <source>
        <dbReference type="Pfam" id="PF04965"/>
    </source>
</evidence>
<feature type="domain" description="IraD/Gp25-like" evidence="1">
    <location>
        <begin position="16"/>
        <end position="83"/>
    </location>
</feature>
<sequence length="109" mass="12018">MNGMDRISGKTLNGIDHVRQSVADILTTPLGTRVMRRDYGSRLFELVDAPMNDETLGEIYVATAEAIERWEPRFHLLQVFTSNLTPGHVTLALVGEYLGQSVTLSGVSV</sequence>
<reference evidence="2 3" key="1">
    <citation type="submission" date="2016-05" db="EMBL/GenBank/DDBJ databases">
        <title>Genomic Taxonomy of the Vibrionaceae.</title>
        <authorList>
            <person name="Gomez-Gil B."/>
            <person name="Enciso-Ibarra J."/>
        </authorList>
    </citation>
    <scope>NUCLEOTIDE SEQUENCE [LARGE SCALE GENOMIC DNA]</scope>
    <source>
        <strain evidence="2 3">CAIM 1920</strain>
    </source>
</reference>
<dbReference type="SUPFAM" id="SSF160719">
    <property type="entry name" value="gpW/gp25-like"/>
    <property type="match status" value="1"/>
</dbReference>
<evidence type="ECO:0000313" key="3">
    <source>
        <dbReference type="Proteomes" id="UP000094936"/>
    </source>
</evidence>